<dbReference type="HOGENOM" id="CLU_528189_0_0_1"/>
<feature type="domain" description="PPC" evidence="8">
    <location>
        <begin position="27"/>
        <end position="78"/>
    </location>
</feature>
<feature type="transmembrane region" description="Helical" evidence="6">
    <location>
        <begin position="456"/>
        <end position="477"/>
    </location>
</feature>
<dbReference type="Gene3D" id="3.30.1330.80">
    <property type="entry name" value="Hypothetical protein, similar to alpha- acetolactate decarboxylase, domain 2"/>
    <property type="match status" value="2"/>
</dbReference>
<feature type="transmembrane region" description="Helical" evidence="6">
    <location>
        <begin position="430"/>
        <end position="450"/>
    </location>
</feature>
<dbReference type="Pfam" id="PF01490">
    <property type="entry name" value="Aa_trans"/>
    <property type="match status" value="1"/>
</dbReference>
<evidence type="ECO:0008006" key="11">
    <source>
        <dbReference type="Google" id="ProtNLM"/>
    </source>
</evidence>
<feature type="transmembrane region" description="Helical" evidence="6">
    <location>
        <begin position="299"/>
        <end position="324"/>
    </location>
</feature>
<dbReference type="PANTHER" id="PTHR34988:SF1">
    <property type="entry name" value="DNA-BINDING PROTEIN"/>
    <property type="match status" value="1"/>
</dbReference>
<feature type="region of interest" description="Disordered" evidence="5">
    <location>
        <begin position="167"/>
        <end position="186"/>
    </location>
</feature>
<feature type="region of interest" description="Disordered" evidence="5">
    <location>
        <begin position="125"/>
        <end position="159"/>
    </location>
</feature>
<evidence type="ECO:0000256" key="3">
    <source>
        <dbReference type="ARBA" id="ARBA00022989"/>
    </source>
</evidence>
<dbReference type="Proteomes" id="UP000001593">
    <property type="component" value="Unassembled WGS sequence"/>
</dbReference>
<protein>
    <recommendedName>
        <fullName evidence="11">Amino acid transporter transmembrane domain-containing protein</fullName>
    </recommendedName>
</protein>
<comment type="subcellular location">
    <subcellularLocation>
        <location evidence="1">Membrane</location>
    </subcellularLocation>
</comment>
<evidence type="ECO:0000256" key="5">
    <source>
        <dbReference type="SAM" id="MobiDB-lite"/>
    </source>
</evidence>
<evidence type="ECO:0000256" key="2">
    <source>
        <dbReference type="ARBA" id="ARBA00022692"/>
    </source>
</evidence>
<dbReference type="SUPFAM" id="SSF117856">
    <property type="entry name" value="AF0104/ALDC/Ptd012-like"/>
    <property type="match status" value="2"/>
</dbReference>
<sequence length="516" mass="55972">MAASLEEPEYKKKKLTDIPPSGLLTCHAIRLKPGEELVSGLKRFVSENDLGSAFVLTCVGSVRSGTIRLANAAAGSSKGNPNEDPWLGYLNPSPPFLLTLEEGSYVTVEVSMKIHSRNLTRLVSESNSAFSSKNAKNTNPIETSDAKPDTNSSPDNISVVRGLGAPVVSRDDSGHAPLSVTQDATKLVPERDNDVCVLRDNGRKSPEVPARPRQSLAELLEHPTKKDPSSTENDPWLGYLNPSPPFLLTLEEGSYVTVEVSMKIHSRNLVRTISGGGHLHVSLGDKEGQVIGGHVMGNMIIFTTAEVVIAGTPFAISVVTFSYVAHGILPTIEENMTDRTRFNSMLAITYAFCAVLRTFFAINGFFSFYGNIHPVISNSLPANSAIHVTVNALLVAYSILCYPFLAVAAIQITERSIIPKCTFERIPSKVWYVCARVLITVITVAIALLVPHFAALIAISGNLGAMTALIFPTLFHLRLKYEELSVWDIILDFFVLVLGIAMFVIGSAIGIRQLLK</sequence>
<dbReference type="STRING" id="45351.A7RJA4"/>
<name>A7RJA4_NEMVE</name>
<feature type="transmembrane region" description="Helical" evidence="6">
    <location>
        <begin position="386"/>
        <end position="410"/>
    </location>
</feature>
<dbReference type="InterPro" id="IPR005175">
    <property type="entry name" value="PPC_dom"/>
</dbReference>
<dbReference type="AlphaFoldDB" id="A7RJA4"/>
<feature type="compositionally biased region" description="Low complexity" evidence="5">
    <location>
        <begin position="126"/>
        <end position="139"/>
    </location>
</feature>
<dbReference type="CDD" id="cd11378">
    <property type="entry name" value="DUF296"/>
    <property type="match status" value="2"/>
</dbReference>
<keyword evidence="4 6" id="KW-0472">Membrane</keyword>
<evidence type="ECO:0000256" key="6">
    <source>
        <dbReference type="SAM" id="Phobius"/>
    </source>
</evidence>
<evidence type="ECO:0000313" key="10">
    <source>
        <dbReference type="Proteomes" id="UP000001593"/>
    </source>
</evidence>
<proteinExistence type="predicted"/>
<keyword evidence="3 6" id="KW-1133">Transmembrane helix</keyword>
<evidence type="ECO:0000259" key="8">
    <source>
        <dbReference type="Pfam" id="PF03479"/>
    </source>
</evidence>
<evidence type="ECO:0000256" key="4">
    <source>
        <dbReference type="ARBA" id="ARBA00023136"/>
    </source>
</evidence>
<keyword evidence="2 6" id="KW-0812">Transmembrane</keyword>
<reference evidence="9 10" key="1">
    <citation type="journal article" date="2007" name="Science">
        <title>Sea anemone genome reveals ancestral eumetazoan gene repertoire and genomic organization.</title>
        <authorList>
            <person name="Putnam N.H."/>
            <person name="Srivastava M."/>
            <person name="Hellsten U."/>
            <person name="Dirks B."/>
            <person name="Chapman J."/>
            <person name="Salamov A."/>
            <person name="Terry A."/>
            <person name="Shapiro H."/>
            <person name="Lindquist E."/>
            <person name="Kapitonov V.V."/>
            <person name="Jurka J."/>
            <person name="Genikhovich G."/>
            <person name="Grigoriev I.V."/>
            <person name="Lucas S.M."/>
            <person name="Steele R.E."/>
            <person name="Finnerty J.R."/>
            <person name="Technau U."/>
            <person name="Martindale M.Q."/>
            <person name="Rokhsar D.S."/>
        </authorList>
    </citation>
    <scope>NUCLEOTIDE SEQUENCE [LARGE SCALE GENOMIC DNA]</scope>
    <source>
        <strain evidence="10">CH2 X CH6</strain>
    </source>
</reference>
<dbReference type="Pfam" id="PF03479">
    <property type="entry name" value="PCC"/>
    <property type="match status" value="1"/>
</dbReference>
<organism evidence="9 10">
    <name type="scientific">Nematostella vectensis</name>
    <name type="common">Starlet sea anemone</name>
    <dbReference type="NCBI Taxonomy" id="45351"/>
    <lineage>
        <taxon>Eukaryota</taxon>
        <taxon>Metazoa</taxon>
        <taxon>Cnidaria</taxon>
        <taxon>Anthozoa</taxon>
        <taxon>Hexacorallia</taxon>
        <taxon>Actiniaria</taxon>
        <taxon>Edwardsiidae</taxon>
        <taxon>Nematostella</taxon>
    </lineage>
</organism>
<dbReference type="eggNOG" id="KOG4303">
    <property type="taxonomic scope" value="Eukaryota"/>
</dbReference>
<dbReference type="InParanoid" id="A7RJA4"/>
<evidence type="ECO:0000256" key="1">
    <source>
        <dbReference type="ARBA" id="ARBA00004370"/>
    </source>
</evidence>
<feature type="transmembrane region" description="Helical" evidence="6">
    <location>
        <begin position="489"/>
        <end position="511"/>
    </location>
</feature>
<dbReference type="GO" id="GO:0016020">
    <property type="term" value="C:membrane"/>
    <property type="evidence" value="ECO:0007669"/>
    <property type="project" value="UniProtKB-SubCell"/>
</dbReference>
<feature type="transmembrane region" description="Helical" evidence="6">
    <location>
        <begin position="345"/>
        <end position="366"/>
    </location>
</feature>
<evidence type="ECO:0000259" key="7">
    <source>
        <dbReference type="Pfam" id="PF01490"/>
    </source>
</evidence>
<gene>
    <name evidence="9" type="ORF">NEMVEDRAFT_v1g197940</name>
</gene>
<keyword evidence="10" id="KW-1185">Reference proteome</keyword>
<evidence type="ECO:0000313" key="9">
    <source>
        <dbReference type="EMBL" id="EDO48643.1"/>
    </source>
</evidence>
<dbReference type="EMBL" id="DS469513">
    <property type="protein sequence ID" value="EDO48643.1"/>
    <property type="molecule type" value="Genomic_DNA"/>
</dbReference>
<feature type="domain" description="Amino acid transporter transmembrane" evidence="7">
    <location>
        <begin position="308"/>
        <end position="511"/>
    </location>
</feature>
<dbReference type="PANTHER" id="PTHR34988">
    <property type="entry name" value="PROTEIN, PUTATIVE-RELATED"/>
    <property type="match status" value="1"/>
</dbReference>
<accession>A7RJA4</accession>
<dbReference type="InterPro" id="IPR013057">
    <property type="entry name" value="AA_transpt_TM"/>
</dbReference>